<dbReference type="AlphaFoldDB" id="A0A1V6NP75"/>
<organism evidence="1 2">
    <name type="scientific">Penicillium polonicum</name>
    <dbReference type="NCBI Taxonomy" id="60169"/>
    <lineage>
        <taxon>Eukaryota</taxon>
        <taxon>Fungi</taxon>
        <taxon>Dikarya</taxon>
        <taxon>Ascomycota</taxon>
        <taxon>Pezizomycotina</taxon>
        <taxon>Eurotiomycetes</taxon>
        <taxon>Eurotiomycetidae</taxon>
        <taxon>Eurotiales</taxon>
        <taxon>Aspergillaceae</taxon>
        <taxon>Penicillium</taxon>
    </lineage>
</organism>
<keyword evidence="2" id="KW-1185">Reference proteome</keyword>
<accession>A0A1V6NP75</accession>
<comment type="caution">
    <text evidence="1">The sequence shown here is derived from an EMBL/GenBank/DDBJ whole genome shotgun (WGS) entry which is preliminary data.</text>
</comment>
<reference evidence="2" key="1">
    <citation type="journal article" date="2017" name="Nat. Microbiol.">
        <title>Global analysis of biosynthetic gene clusters reveals vast potential of secondary metabolite production in Penicillium species.</title>
        <authorList>
            <person name="Nielsen J.C."/>
            <person name="Grijseels S."/>
            <person name="Prigent S."/>
            <person name="Ji B."/>
            <person name="Dainat J."/>
            <person name="Nielsen K.F."/>
            <person name="Frisvad J.C."/>
            <person name="Workman M."/>
            <person name="Nielsen J."/>
        </authorList>
    </citation>
    <scope>NUCLEOTIDE SEQUENCE [LARGE SCALE GENOMIC DNA]</scope>
    <source>
        <strain evidence="2">IBT 4502</strain>
    </source>
</reference>
<evidence type="ECO:0000313" key="1">
    <source>
        <dbReference type="EMBL" id="OQD66541.1"/>
    </source>
</evidence>
<name>A0A1V6NP75_PENPO</name>
<evidence type="ECO:0000313" key="2">
    <source>
        <dbReference type="Proteomes" id="UP000191408"/>
    </source>
</evidence>
<dbReference type="EMBL" id="MDYM01000004">
    <property type="protein sequence ID" value="OQD66541.1"/>
    <property type="molecule type" value="Genomic_DNA"/>
</dbReference>
<sequence length="155" mass="17135">MGGNNNVQAQIWSITNRLQGVKSLRLGTSIHIKYDEVRSDRLEQIGSSIGPKGADHDEEVKELEACVADNARDNKSAGCIINPILFAMLDKVGPCPDYPTWPLNLQTETPLISRPFTLNGKVYQAKGTCDYTLCLCALGEKAMPFSKLYGLRIEY</sequence>
<dbReference type="Proteomes" id="UP000191408">
    <property type="component" value="Unassembled WGS sequence"/>
</dbReference>
<gene>
    <name evidence="1" type="ORF">PENPOL_c004G00412</name>
</gene>
<protein>
    <submittedName>
        <fullName evidence="1">Uncharacterized protein</fullName>
    </submittedName>
</protein>
<proteinExistence type="predicted"/>